<feature type="domain" description="Aminoglycoside phosphotransferase" evidence="1">
    <location>
        <begin position="102"/>
        <end position="257"/>
    </location>
</feature>
<dbReference type="Proteomes" id="UP000317036">
    <property type="component" value="Unassembled WGS sequence"/>
</dbReference>
<dbReference type="Pfam" id="PF01636">
    <property type="entry name" value="APH"/>
    <property type="match status" value="1"/>
</dbReference>
<evidence type="ECO:0000313" key="3">
    <source>
        <dbReference type="Proteomes" id="UP000317036"/>
    </source>
</evidence>
<dbReference type="Gene3D" id="1.20.58.840">
    <property type="match status" value="1"/>
</dbReference>
<evidence type="ECO:0000259" key="1">
    <source>
        <dbReference type="Pfam" id="PF01636"/>
    </source>
</evidence>
<comment type="caution">
    <text evidence="2">The sequence shown here is derived from an EMBL/GenBank/DDBJ whole genome shotgun (WGS) entry which is preliminary data.</text>
</comment>
<protein>
    <submittedName>
        <fullName evidence="2">Phosphotransferase</fullName>
    </submittedName>
</protein>
<evidence type="ECO:0000313" key="2">
    <source>
        <dbReference type="EMBL" id="TVY02434.1"/>
    </source>
</evidence>
<keyword evidence="3" id="KW-1185">Reference proteome</keyword>
<dbReference type="Gene3D" id="1.10.510.10">
    <property type="entry name" value="Transferase(Phosphotransferase) domain 1"/>
    <property type="match status" value="1"/>
</dbReference>
<gene>
    <name evidence="2" type="ORF">FPZ49_31635</name>
</gene>
<sequence length="345" mass="40743">MQVSYPMEDITLINILDKAYGIQVEYIYFIPMGDSAYSYRVNCANGDRYYLKLFDHQNDQQKRGIERLKYYLPLTSYMYHQSLFKYTTFPIKTLKGDFQITINNITTVLFNFIQGETLADAYPFSEEILTDIAQSVAAIQQITPYIEDIILLTEEFDISFEDDLEKCMIALDSTINPNDYIKQALREQVMVRKARIFDLLNLVRELRGNAINLNKERVLCHGDIWGGNLIRHENKLYFIDWESAILAPPEFDLVGYIGQEFEVFLTAYEEHLGHSVEVDLDLLRFYSYRHHLRNLTNWLMNILYRNTEQAQNENDLEMILYHCINRWDSIEARLKNVEAVLEKRK</sequence>
<organism evidence="2 3">
    <name type="scientific">Paenibacillus cremeus</name>
    <dbReference type="NCBI Taxonomy" id="2163881"/>
    <lineage>
        <taxon>Bacteria</taxon>
        <taxon>Bacillati</taxon>
        <taxon>Bacillota</taxon>
        <taxon>Bacilli</taxon>
        <taxon>Bacillales</taxon>
        <taxon>Paenibacillaceae</taxon>
        <taxon>Paenibacillus</taxon>
    </lineage>
</organism>
<proteinExistence type="predicted"/>
<reference evidence="2 3" key="1">
    <citation type="submission" date="2019-07" db="EMBL/GenBank/DDBJ databases">
        <authorList>
            <person name="Kim J."/>
        </authorList>
    </citation>
    <scope>NUCLEOTIDE SEQUENCE [LARGE SCALE GENOMIC DNA]</scope>
    <source>
        <strain evidence="2 3">JC52</strain>
    </source>
</reference>
<dbReference type="InterPro" id="IPR011009">
    <property type="entry name" value="Kinase-like_dom_sf"/>
</dbReference>
<dbReference type="EMBL" id="VNJI01000065">
    <property type="protein sequence ID" value="TVY02434.1"/>
    <property type="molecule type" value="Genomic_DNA"/>
</dbReference>
<dbReference type="InterPro" id="IPR002575">
    <property type="entry name" value="Aminoglycoside_PTrfase"/>
</dbReference>
<dbReference type="Gene3D" id="3.30.200.20">
    <property type="entry name" value="Phosphorylase Kinase, domain 1"/>
    <property type="match status" value="1"/>
</dbReference>
<dbReference type="OrthoDB" id="1645186at2"/>
<dbReference type="SUPFAM" id="SSF56112">
    <property type="entry name" value="Protein kinase-like (PK-like)"/>
    <property type="match status" value="1"/>
</dbReference>
<accession>A0A559JRD6</accession>
<dbReference type="AlphaFoldDB" id="A0A559JRD6"/>
<name>A0A559JRD6_9BACL</name>
<keyword evidence="2" id="KW-0808">Transferase</keyword>
<dbReference type="GO" id="GO:0016740">
    <property type="term" value="F:transferase activity"/>
    <property type="evidence" value="ECO:0007669"/>
    <property type="project" value="UniProtKB-KW"/>
</dbReference>